<keyword evidence="1" id="KW-1133">Transmembrane helix</keyword>
<organism evidence="2 3">
    <name type="scientific">Photobacterium aphoticum</name>
    <dbReference type="NCBI Taxonomy" id="754436"/>
    <lineage>
        <taxon>Bacteria</taxon>
        <taxon>Pseudomonadati</taxon>
        <taxon>Pseudomonadota</taxon>
        <taxon>Gammaproteobacteria</taxon>
        <taxon>Vibrionales</taxon>
        <taxon>Vibrionaceae</taxon>
        <taxon>Photobacterium</taxon>
    </lineage>
</organism>
<reference evidence="2 3" key="1">
    <citation type="journal article" date="2014" name="Genome Announc.">
        <title>Draft Genome Sequences of Two Vibrionaceae Species, Vibrio ponticus C121 and Photobacterium aphoticum C119, Isolated as Coral Reef Microbiota.</title>
        <authorList>
            <person name="Al-saari N."/>
            <person name="Meirelles P.M."/>
            <person name="Mino S."/>
            <person name="Suda W."/>
            <person name="Oshima K."/>
            <person name="Hattori M."/>
            <person name="Ohkuma M."/>
            <person name="Thompson F.L."/>
            <person name="Gomez-Gil B."/>
            <person name="Sawabe T."/>
            <person name="Sawabe T."/>
        </authorList>
    </citation>
    <scope>NUCLEOTIDE SEQUENCE [LARGE SCALE GENOMIC DNA]</scope>
    <source>
        <strain evidence="2 3">JCM 19237</strain>
    </source>
</reference>
<evidence type="ECO:0000313" key="2">
    <source>
        <dbReference type="EMBL" id="GAL04226.1"/>
    </source>
</evidence>
<feature type="transmembrane region" description="Helical" evidence="1">
    <location>
        <begin position="17"/>
        <end position="36"/>
    </location>
</feature>
<evidence type="ECO:0000313" key="3">
    <source>
        <dbReference type="Proteomes" id="UP000029227"/>
    </source>
</evidence>
<keyword evidence="1" id="KW-0812">Transmembrane</keyword>
<dbReference type="Proteomes" id="UP000029227">
    <property type="component" value="Unassembled WGS sequence"/>
</dbReference>
<keyword evidence="1" id="KW-0472">Membrane</keyword>
<sequence length="141" mass="16642">MFASTPKRQKLWIARKTYIAIGVLIVVNLIILQITFSQRTHWIGHVESSQHNQTVSVEQYKDNELVDVIFYRPDNNKVVYDPFSYSYKFKQQNAQCYAVENREMNIPTSIKRYFALDDQCTLFFRTPVRQLLANVSLICRN</sequence>
<proteinExistence type="predicted"/>
<name>A0A090QMR7_9GAMM</name>
<dbReference type="AlphaFoldDB" id="A0A090QMR7"/>
<dbReference type="EMBL" id="BBMN01000003">
    <property type="protein sequence ID" value="GAL04226.1"/>
    <property type="molecule type" value="Genomic_DNA"/>
</dbReference>
<protein>
    <submittedName>
        <fullName evidence="2">Uncharacterized protein</fullName>
    </submittedName>
</protein>
<comment type="caution">
    <text evidence="2">The sequence shown here is derived from an EMBL/GenBank/DDBJ whole genome shotgun (WGS) entry which is preliminary data.</text>
</comment>
<dbReference type="eggNOG" id="ENOG50325B4">
    <property type="taxonomic scope" value="Bacteria"/>
</dbReference>
<gene>
    <name evidence="2" type="ORF">JCM19237_2377</name>
</gene>
<evidence type="ECO:0000256" key="1">
    <source>
        <dbReference type="SAM" id="Phobius"/>
    </source>
</evidence>
<accession>A0A090QMR7</accession>